<dbReference type="PANTHER" id="PTHR47183:SF1">
    <property type="entry name" value="GLUCOSE-1-PHOSPHATE CYTIDYLYLTRANSFERASE"/>
    <property type="match status" value="1"/>
</dbReference>
<sequence length="261" mass="30002">MKVVILAGGFGTRISEESHLRPKPMISIGEQPILWHIMKYYSEFGFHDFVICCGYKGHVIKEYFADYYLHRSDVTFDFSNNNEMTVHNNVAEPWRVTLVDTGLASQTGSRIKHVQKYIGNKPFLLTYGDGVSNVDLNALVDQHRRSDKIVTLTGIQPGGRFGVLDINDTGDSVTGFREKAKEDGGWINGGFMALQPEVFRYLSENEDCVFERTPLETLASEGRLGIYKHHDFWQCMDTQRDRERLQKLWEEGDAPWKIWKD</sequence>
<reference evidence="2" key="2">
    <citation type="submission" date="2021-04" db="EMBL/GenBank/DDBJ databases">
        <authorList>
            <person name="Gilroy R."/>
        </authorList>
    </citation>
    <scope>NUCLEOTIDE SEQUENCE</scope>
    <source>
        <strain evidence="2">5933</strain>
    </source>
</reference>
<evidence type="ECO:0000313" key="2">
    <source>
        <dbReference type="EMBL" id="HJC71839.1"/>
    </source>
</evidence>
<dbReference type="InterPro" id="IPR046981">
    <property type="entry name" value="G1P_cyt_trans"/>
</dbReference>
<name>A0A9D2Q4J0_9FIRM</name>
<dbReference type="InterPro" id="IPR029044">
    <property type="entry name" value="Nucleotide-diphossugar_trans"/>
</dbReference>
<keyword evidence="2" id="KW-0808">Transferase</keyword>
<evidence type="ECO:0000259" key="1">
    <source>
        <dbReference type="Pfam" id="PF00483"/>
    </source>
</evidence>
<organism evidence="2 3">
    <name type="scientific">Candidatus Ruthenibacterium merdavium</name>
    <dbReference type="NCBI Taxonomy" id="2838752"/>
    <lineage>
        <taxon>Bacteria</taxon>
        <taxon>Bacillati</taxon>
        <taxon>Bacillota</taxon>
        <taxon>Clostridia</taxon>
        <taxon>Eubacteriales</taxon>
        <taxon>Oscillospiraceae</taxon>
        <taxon>Ruthenibacterium</taxon>
    </lineage>
</organism>
<proteinExistence type="predicted"/>
<dbReference type="Gene3D" id="3.90.550.10">
    <property type="entry name" value="Spore Coat Polysaccharide Biosynthesis Protein SpsA, Chain A"/>
    <property type="match status" value="1"/>
</dbReference>
<dbReference type="NCBIfam" id="TIGR02623">
    <property type="entry name" value="G1P_cyt_trans"/>
    <property type="match status" value="1"/>
</dbReference>
<dbReference type="Pfam" id="PF00483">
    <property type="entry name" value="NTP_transferase"/>
    <property type="match status" value="1"/>
</dbReference>
<dbReference type="PANTHER" id="PTHR47183">
    <property type="entry name" value="GLUCOSE-1-PHOSPHATE CYTIDYLYLTRANSFERASE-RELATED"/>
    <property type="match status" value="1"/>
</dbReference>
<dbReference type="EMBL" id="DWWA01000020">
    <property type="protein sequence ID" value="HJC71839.1"/>
    <property type="molecule type" value="Genomic_DNA"/>
</dbReference>
<dbReference type="GO" id="GO:0047343">
    <property type="term" value="F:glucose-1-phosphate cytidylyltransferase activity"/>
    <property type="evidence" value="ECO:0007669"/>
    <property type="project" value="UniProtKB-EC"/>
</dbReference>
<dbReference type="CDD" id="cd02524">
    <property type="entry name" value="G1P_cytidylyltransferase"/>
    <property type="match status" value="1"/>
</dbReference>
<dbReference type="AlphaFoldDB" id="A0A9D2Q4J0"/>
<protein>
    <submittedName>
        <fullName evidence="2">Glucose-1-phosphate cytidylyltransferase</fullName>
        <ecNumber evidence="2">2.7.7.33</ecNumber>
    </submittedName>
</protein>
<evidence type="ECO:0000313" key="3">
    <source>
        <dbReference type="Proteomes" id="UP000823918"/>
    </source>
</evidence>
<gene>
    <name evidence="2" type="primary">rfbF</name>
    <name evidence="2" type="ORF">H9698_03470</name>
</gene>
<dbReference type="InterPro" id="IPR005835">
    <property type="entry name" value="NTP_transferase_dom"/>
</dbReference>
<feature type="domain" description="Nucleotidyl transferase" evidence="1">
    <location>
        <begin position="2"/>
        <end position="204"/>
    </location>
</feature>
<dbReference type="Proteomes" id="UP000823918">
    <property type="component" value="Unassembled WGS sequence"/>
</dbReference>
<dbReference type="InterPro" id="IPR013446">
    <property type="entry name" value="G1P_cyt_trans-like"/>
</dbReference>
<dbReference type="GO" id="GO:0009243">
    <property type="term" value="P:O antigen biosynthetic process"/>
    <property type="evidence" value="ECO:0007669"/>
    <property type="project" value="InterPro"/>
</dbReference>
<comment type="caution">
    <text evidence="2">The sequence shown here is derived from an EMBL/GenBank/DDBJ whole genome shotgun (WGS) entry which is preliminary data.</text>
</comment>
<dbReference type="EC" id="2.7.7.33" evidence="2"/>
<dbReference type="SUPFAM" id="SSF53448">
    <property type="entry name" value="Nucleotide-diphospho-sugar transferases"/>
    <property type="match status" value="1"/>
</dbReference>
<reference evidence="2" key="1">
    <citation type="journal article" date="2021" name="PeerJ">
        <title>Extensive microbial diversity within the chicken gut microbiome revealed by metagenomics and culture.</title>
        <authorList>
            <person name="Gilroy R."/>
            <person name="Ravi A."/>
            <person name="Getino M."/>
            <person name="Pursley I."/>
            <person name="Horton D.L."/>
            <person name="Alikhan N.F."/>
            <person name="Baker D."/>
            <person name="Gharbi K."/>
            <person name="Hall N."/>
            <person name="Watson M."/>
            <person name="Adriaenssens E.M."/>
            <person name="Foster-Nyarko E."/>
            <person name="Jarju S."/>
            <person name="Secka A."/>
            <person name="Antonio M."/>
            <person name="Oren A."/>
            <person name="Chaudhuri R.R."/>
            <person name="La Ragione R."/>
            <person name="Hildebrand F."/>
            <person name="Pallen M.J."/>
        </authorList>
    </citation>
    <scope>NUCLEOTIDE SEQUENCE</scope>
    <source>
        <strain evidence="2">5933</strain>
    </source>
</reference>
<keyword evidence="2" id="KW-0548">Nucleotidyltransferase</keyword>
<accession>A0A9D2Q4J0</accession>